<dbReference type="SUPFAM" id="SSF55729">
    <property type="entry name" value="Acyl-CoA N-acyltransferases (Nat)"/>
    <property type="match status" value="1"/>
</dbReference>
<accession>A0A3S0RE83</accession>
<keyword evidence="1 4" id="KW-0808">Transferase</keyword>
<dbReference type="InterPro" id="IPR000182">
    <property type="entry name" value="GNAT_dom"/>
</dbReference>
<dbReference type="Gene3D" id="3.40.630.30">
    <property type="match status" value="1"/>
</dbReference>
<organism evidence="4 5">
    <name type="scientific">Deinococcus radiophilus</name>
    <dbReference type="NCBI Taxonomy" id="32062"/>
    <lineage>
        <taxon>Bacteria</taxon>
        <taxon>Thermotogati</taxon>
        <taxon>Deinococcota</taxon>
        <taxon>Deinococci</taxon>
        <taxon>Deinococcales</taxon>
        <taxon>Deinococcaceae</taxon>
        <taxon>Deinococcus</taxon>
    </lineage>
</organism>
<comment type="caution">
    <text evidence="4">The sequence shown here is derived from an EMBL/GenBank/DDBJ whole genome shotgun (WGS) entry which is preliminary data.</text>
</comment>
<dbReference type="RefSeq" id="WP_126352324.1">
    <property type="nucleotide sequence ID" value="NZ_CP086380.1"/>
</dbReference>
<dbReference type="InterPro" id="IPR050832">
    <property type="entry name" value="Bact_Acetyltransf"/>
</dbReference>
<evidence type="ECO:0000259" key="3">
    <source>
        <dbReference type="PROSITE" id="PS51186"/>
    </source>
</evidence>
<sequence length="177" mass="19865">MPLLRVQPDDAPAISRLVAIGRETFTLTFAESNDPADLQMFLDTNFAPDRIAQEVAHAGSLHYLLTDDAGDDLGYLRLNLPGSFSDEVDLPQALELQRIYVLPQGQGTGAAAQLMEQTLQVARDHGLNCVWLGVWEHNGRAIRFYERWGFERFGQHIFMVGSDAQTDLLMRRPVPQE</sequence>
<keyword evidence="2" id="KW-0012">Acyltransferase</keyword>
<dbReference type="PROSITE" id="PS51186">
    <property type="entry name" value="GNAT"/>
    <property type="match status" value="1"/>
</dbReference>
<feature type="domain" description="N-acetyltransferase" evidence="3">
    <location>
        <begin position="4"/>
        <end position="175"/>
    </location>
</feature>
<proteinExistence type="predicted"/>
<evidence type="ECO:0000256" key="2">
    <source>
        <dbReference type="ARBA" id="ARBA00023315"/>
    </source>
</evidence>
<dbReference type="OrthoDB" id="65897at2"/>
<dbReference type="CDD" id="cd04301">
    <property type="entry name" value="NAT_SF"/>
    <property type="match status" value="1"/>
</dbReference>
<dbReference type="AlphaFoldDB" id="A0A3S0RE83"/>
<evidence type="ECO:0000256" key="1">
    <source>
        <dbReference type="ARBA" id="ARBA00022679"/>
    </source>
</evidence>
<dbReference type="EMBL" id="RXPE01000017">
    <property type="protein sequence ID" value="RTR26226.1"/>
    <property type="molecule type" value="Genomic_DNA"/>
</dbReference>
<dbReference type="Proteomes" id="UP000277766">
    <property type="component" value="Unassembled WGS sequence"/>
</dbReference>
<protein>
    <submittedName>
        <fullName evidence="4">GNAT family N-acetyltransferase</fullName>
    </submittedName>
</protein>
<evidence type="ECO:0000313" key="5">
    <source>
        <dbReference type="Proteomes" id="UP000277766"/>
    </source>
</evidence>
<reference evidence="4 5" key="1">
    <citation type="submission" date="2018-12" db="EMBL/GenBank/DDBJ databases">
        <title>Deinococcus radiophilus ATCC 27603 genome sequencing and assembly.</title>
        <authorList>
            <person name="Maclea K.S."/>
            <person name="Maynard C.R."/>
        </authorList>
    </citation>
    <scope>NUCLEOTIDE SEQUENCE [LARGE SCALE GENOMIC DNA]</scope>
    <source>
        <strain evidence="4 5">ATCC 27603</strain>
    </source>
</reference>
<dbReference type="PANTHER" id="PTHR43877">
    <property type="entry name" value="AMINOALKYLPHOSPHONATE N-ACETYLTRANSFERASE-RELATED-RELATED"/>
    <property type="match status" value="1"/>
</dbReference>
<dbReference type="Pfam" id="PF00583">
    <property type="entry name" value="Acetyltransf_1"/>
    <property type="match status" value="1"/>
</dbReference>
<evidence type="ECO:0000313" key="4">
    <source>
        <dbReference type="EMBL" id="RTR26226.1"/>
    </source>
</evidence>
<dbReference type="InterPro" id="IPR016181">
    <property type="entry name" value="Acyl_CoA_acyltransferase"/>
</dbReference>
<gene>
    <name evidence="4" type="ORF">EJ104_08615</name>
</gene>
<name>A0A3S0RE83_9DEIO</name>
<keyword evidence="5" id="KW-1185">Reference proteome</keyword>
<dbReference type="GO" id="GO:0016747">
    <property type="term" value="F:acyltransferase activity, transferring groups other than amino-acyl groups"/>
    <property type="evidence" value="ECO:0007669"/>
    <property type="project" value="InterPro"/>
</dbReference>